<feature type="region of interest" description="Disordered" evidence="1">
    <location>
        <begin position="208"/>
        <end position="234"/>
    </location>
</feature>
<dbReference type="RefSeq" id="XP_002550091.1">
    <property type="nucleotide sequence ID" value="XM_002550045.1"/>
</dbReference>
<dbReference type="KEGG" id="ctp:CTRG_04388"/>
<feature type="compositionally biased region" description="Low complexity" evidence="1">
    <location>
        <begin position="325"/>
        <end position="345"/>
    </location>
</feature>
<feature type="compositionally biased region" description="Low complexity" evidence="1">
    <location>
        <begin position="370"/>
        <end position="388"/>
    </location>
</feature>
<protein>
    <submittedName>
        <fullName evidence="2">Uncharacterized protein</fullName>
    </submittedName>
</protein>
<dbReference type="Proteomes" id="UP000002037">
    <property type="component" value="Unassembled WGS sequence"/>
</dbReference>
<gene>
    <name evidence="2" type="ORF">CTRG_04388</name>
</gene>
<dbReference type="eggNOG" id="ENOG502RQ9B">
    <property type="taxonomic scope" value="Eukaryota"/>
</dbReference>
<reference evidence="2 3" key="1">
    <citation type="journal article" date="2009" name="Nature">
        <title>Evolution of pathogenicity and sexual reproduction in eight Candida genomes.</title>
        <authorList>
            <person name="Butler G."/>
            <person name="Rasmussen M.D."/>
            <person name="Lin M.F."/>
            <person name="Santos M.A."/>
            <person name="Sakthikumar S."/>
            <person name="Munro C.A."/>
            <person name="Rheinbay E."/>
            <person name="Grabherr M."/>
            <person name="Forche A."/>
            <person name="Reedy J.L."/>
            <person name="Agrafioti I."/>
            <person name="Arnaud M.B."/>
            <person name="Bates S."/>
            <person name="Brown A.J."/>
            <person name="Brunke S."/>
            <person name="Costanzo M.C."/>
            <person name="Fitzpatrick D.A."/>
            <person name="de Groot P.W."/>
            <person name="Harris D."/>
            <person name="Hoyer L.L."/>
            <person name="Hube B."/>
            <person name="Klis F.M."/>
            <person name="Kodira C."/>
            <person name="Lennard N."/>
            <person name="Logue M.E."/>
            <person name="Martin R."/>
            <person name="Neiman A.M."/>
            <person name="Nikolaou E."/>
            <person name="Quail M.A."/>
            <person name="Quinn J."/>
            <person name="Santos M.C."/>
            <person name="Schmitzberger F.F."/>
            <person name="Sherlock G."/>
            <person name="Shah P."/>
            <person name="Silverstein K.A."/>
            <person name="Skrzypek M.S."/>
            <person name="Soll D."/>
            <person name="Staggs R."/>
            <person name="Stansfield I."/>
            <person name="Stumpf M.P."/>
            <person name="Sudbery P.E."/>
            <person name="Srikantha T."/>
            <person name="Zeng Q."/>
            <person name="Berman J."/>
            <person name="Berriman M."/>
            <person name="Heitman J."/>
            <person name="Gow N.A."/>
            <person name="Lorenz M.C."/>
            <person name="Birren B.W."/>
            <person name="Kellis M."/>
            <person name="Cuomo C.A."/>
        </authorList>
    </citation>
    <scope>NUCLEOTIDE SEQUENCE [LARGE SCALE GENOMIC DNA]</scope>
    <source>
        <strain evidence="3">ATCC MYA-3404 / T1</strain>
    </source>
</reference>
<organism evidence="2 3">
    <name type="scientific">Candida tropicalis (strain ATCC MYA-3404 / T1)</name>
    <name type="common">Yeast</name>
    <dbReference type="NCBI Taxonomy" id="294747"/>
    <lineage>
        <taxon>Eukaryota</taxon>
        <taxon>Fungi</taxon>
        <taxon>Dikarya</taxon>
        <taxon>Ascomycota</taxon>
        <taxon>Saccharomycotina</taxon>
        <taxon>Pichiomycetes</taxon>
        <taxon>Debaryomycetaceae</taxon>
        <taxon>Candida/Lodderomyces clade</taxon>
        <taxon>Candida</taxon>
    </lineage>
</organism>
<evidence type="ECO:0000313" key="2">
    <source>
        <dbReference type="EMBL" id="EER31606.1"/>
    </source>
</evidence>
<sequence>MSVTTNRIALSTIKDSHLNSTSTSPNSTPTKDRKKSRPTLFNSIRKPINNNSISFARSSTDLISKSFALSNSATTLNLNKKFSPLRAVSFSNYRSTSTKSNSGLKLQSTNDAFKNDSVGLAATKLKLKLQLAYYKVQQSKETRLKSLKYSSNNTRQYHSPKSGNYKSTSIKLNSVIASLESPPTSAKNSPVFNNSACSTATNTGPFNSPDYHSIIQPLPTPPDQQQKQQKQTTPTILSYSHSINVNLNATPRHRSIIDSYPTKSKLNKIANKKGTAKRSQKLKLFQIRKNSVFYNANQKKLPLIQKQDQYGLDIVNHTTSFNNKNNTTPSSSQGNNNNNSQGVVNFSFINYPNSQESNNHLPSIILNPPSSSSSSTTTNNTSNTTSSSAYLKHHERKTSLPSINKILKTPIKRANSMRPPSQFSYQKSFNEAAPLVVPGSQSQGNSNDETIIDEDNELTIIQNTTINNTTIDQNATIEVNDDDEEDAHNNNDKLSSRKNQQNDEDILTSSPIHNQQFTTPNKFSVAKSLLQLGGHRM</sequence>
<feature type="region of interest" description="Disordered" evidence="1">
    <location>
        <begin position="321"/>
        <end position="345"/>
    </location>
</feature>
<dbReference type="AlphaFoldDB" id="C5ME96"/>
<feature type="region of interest" description="Disordered" evidence="1">
    <location>
        <begin position="479"/>
        <end position="502"/>
    </location>
</feature>
<dbReference type="GeneID" id="8298620"/>
<dbReference type="HOGENOM" id="CLU_516776_0_0_1"/>
<feature type="region of interest" description="Disordered" evidence="1">
    <location>
        <begin position="14"/>
        <end position="37"/>
    </location>
</feature>
<evidence type="ECO:0000256" key="1">
    <source>
        <dbReference type="SAM" id="MobiDB-lite"/>
    </source>
</evidence>
<dbReference type="STRING" id="294747.C5ME96"/>
<keyword evidence="3" id="KW-1185">Reference proteome</keyword>
<feature type="compositionally biased region" description="Low complexity" evidence="1">
    <location>
        <begin position="223"/>
        <end position="234"/>
    </location>
</feature>
<name>C5ME96_CANTT</name>
<feature type="region of interest" description="Disordered" evidence="1">
    <location>
        <begin position="359"/>
        <end position="404"/>
    </location>
</feature>
<feature type="compositionally biased region" description="Low complexity" evidence="1">
    <location>
        <begin position="19"/>
        <end position="29"/>
    </location>
</feature>
<dbReference type="OrthoDB" id="4018477at2759"/>
<dbReference type="VEuPathDB" id="FungiDB:CTRG_04388"/>
<proteinExistence type="predicted"/>
<dbReference type="EMBL" id="GG692400">
    <property type="protein sequence ID" value="EER31606.1"/>
    <property type="molecule type" value="Genomic_DNA"/>
</dbReference>
<evidence type="ECO:0000313" key="3">
    <source>
        <dbReference type="Proteomes" id="UP000002037"/>
    </source>
</evidence>
<accession>C5ME96</accession>